<comment type="caution">
    <text evidence="2">The sequence shown here is derived from an EMBL/GenBank/DDBJ whole genome shotgun (WGS) entry which is preliminary data.</text>
</comment>
<dbReference type="Proteomes" id="UP001285441">
    <property type="component" value="Unassembled WGS sequence"/>
</dbReference>
<evidence type="ECO:0000313" key="2">
    <source>
        <dbReference type="EMBL" id="KAK3366565.1"/>
    </source>
</evidence>
<proteinExistence type="predicted"/>
<evidence type="ECO:0000259" key="1">
    <source>
        <dbReference type="Pfam" id="PF13521"/>
    </source>
</evidence>
<dbReference type="Pfam" id="PF13521">
    <property type="entry name" value="AAA_28"/>
    <property type="match status" value="1"/>
</dbReference>
<dbReference type="AlphaFoldDB" id="A0AAE0JZ11"/>
<dbReference type="SUPFAM" id="SSF52540">
    <property type="entry name" value="P-loop containing nucleoside triphosphate hydrolases"/>
    <property type="match status" value="1"/>
</dbReference>
<gene>
    <name evidence="2" type="ORF">B0H63DRAFT_93030</name>
</gene>
<feature type="domain" description="NadR/Ttd14 AAA" evidence="1">
    <location>
        <begin position="10"/>
        <end position="186"/>
    </location>
</feature>
<reference evidence="2" key="2">
    <citation type="submission" date="2023-06" db="EMBL/GenBank/DDBJ databases">
        <authorList>
            <consortium name="Lawrence Berkeley National Laboratory"/>
            <person name="Haridas S."/>
            <person name="Hensen N."/>
            <person name="Bonometti L."/>
            <person name="Westerberg I."/>
            <person name="Brannstrom I.O."/>
            <person name="Guillou S."/>
            <person name="Cros-Aarteil S."/>
            <person name="Calhoun S."/>
            <person name="Kuo A."/>
            <person name="Mondo S."/>
            <person name="Pangilinan J."/>
            <person name="Riley R."/>
            <person name="LaButti K."/>
            <person name="Andreopoulos B."/>
            <person name="Lipzen A."/>
            <person name="Chen C."/>
            <person name="Yanf M."/>
            <person name="Daum C."/>
            <person name="Ng V."/>
            <person name="Clum A."/>
            <person name="Steindorff A."/>
            <person name="Ohm R."/>
            <person name="Martin F."/>
            <person name="Silar P."/>
            <person name="Natvig D."/>
            <person name="Lalanne C."/>
            <person name="Gautier V."/>
            <person name="Ament-velasquez S.L."/>
            <person name="Kruys A."/>
            <person name="Hutchinson M.I."/>
            <person name="Powell A.J."/>
            <person name="Barry K."/>
            <person name="Miller A.N."/>
            <person name="Grigoriev I.V."/>
            <person name="Debuchy R."/>
            <person name="Gladieux P."/>
            <person name="Thoren M.H."/>
            <person name="Johannesson H."/>
        </authorList>
    </citation>
    <scope>NUCLEOTIDE SEQUENCE</scope>
    <source>
        <strain evidence="2">CBS 232.78</strain>
    </source>
</reference>
<keyword evidence="3" id="KW-1185">Reference proteome</keyword>
<dbReference type="InterPro" id="IPR038727">
    <property type="entry name" value="NadR/Ttd14_AAA_dom"/>
</dbReference>
<protein>
    <submittedName>
        <fullName evidence="2">AAA domain-containing protein</fullName>
    </submittedName>
</protein>
<sequence>MSHSSAQTHIYIVGAQCTGKTTLVNALEAYFRQTLSPHEQPAIVREVARTVLVEHGFAAADITSSPTKALALQKLILEGQVRVEENALTRSSWILSDRSGVDPISYALRHVSRDAADALIQGPEWQVLKERMAKSLIIVCESGASWLNDDGVRLMPRDMQDWTEFHALFCGLLDNLGLKYEVLPCSMTEVSQRVHFVVSKWADIREKVHEVAQNIWQ</sequence>
<name>A0AAE0JZ11_9PEZI</name>
<reference evidence="2" key="1">
    <citation type="journal article" date="2023" name="Mol. Phylogenet. Evol.">
        <title>Genome-scale phylogeny and comparative genomics of the fungal order Sordariales.</title>
        <authorList>
            <person name="Hensen N."/>
            <person name="Bonometti L."/>
            <person name="Westerberg I."/>
            <person name="Brannstrom I.O."/>
            <person name="Guillou S."/>
            <person name="Cros-Aarteil S."/>
            <person name="Calhoun S."/>
            <person name="Haridas S."/>
            <person name="Kuo A."/>
            <person name="Mondo S."/>
            <person name="Pangilinan J."/>
            <person name="Riley R."/>
            <person name="LaButti K."/>
            <person name="Andreopoulos B."/>
            <person name="Lipzen A."/>
            <person name="Chen C."/>
            <person name="Yan M."/>
            <person name="Daum C."/>
            <person name="Ng V."/>
            <person name="Clum A."/>
            <person name="Steindorff A."/>
            <person name="Ohm R.A."/>
            <person name="Martin F."/>
            <person name="Silar P."/>
            <person name="Natvig D.O."/>
            <person name="Lalanne C."/>
            <person name="Gautier V."/>
            <person name="Ament-Velasquez S.L."/>
            <person name="Kruys A."/>
            <person name="Hutchinson M.I."/>
            <person name="Powell A.J."/>
            <person name="Barry K."/>
            <person name="Miller A.N."/>
            <person name="Grigoriev I.V."/>
            <person name="Debuchy R."/>
            <person name="Gladieux P."/>
            <person name="Hiltunen Thoren M."/>
            <person name="Johannesson H."/>
        </authorList>
    </citation>
    <scope>NUCLEOTIDE SEQUENCE</scope>
    <source>
        <strain evidence="2">CBS 232.78</strain>
    </source>
</reference>
<evidence type="ECO:0000313" key="3">
    <source>
        <dbReference type="Proteomes" id="UP001285441"/>
    </source>
</evidence>
<dbReference type="InterPro" id="IPR027417">
    <property type="entry name" value="P-loop_NTPase"/>
</dbReference>
<organism evidence="2 3">
    <name type="scientific">Podospora didyma</name>
    <dbReference type="NCBI Taxonomy" id="330526"/>
    <lineage>
        <taxon>Eukaryota</taxon>
        <taxon>Fungi</taxon>
        <taxon>Dikarya</taxon>
        <taxon>Ascomycota</taxon>
        <taxon>Pezizomycotina</taxon>
        <taxon>Sordariomycetes</taxon>
        <taxon>Sordariomycetidae</taxon>
        <taxon>Sordariales</taxon>
        <taxon>Podosporaceae</taxon>
        <taxon>Podospora</taxon>
    </lineage>
</organism>
<accession>A0AAE0JZ11</accession>
<dbReference type="EMBL" id="JAULSW010000012">
    <property type="protein sequence ID" value="KAK3366565.1"/>
    <property type="molecule type" value="Genomic_DNA"/>
</dbReference>
<dbReference type="Gene3D" id="3.40.50.300">
    <property type="entry name" value="P-loop containing nucleotide triphosphate hydrolases"/>
    <property type="match status" value="1"/>
</dbReference>